<evidence type="ECO:0000256" key="2">
    <source>
        <dbReference type="ARBA" id="ARBA00022527"/>
    </source>
</evidence>
<evidence type="ECO:0000256" key="4">
    <source>
        <dbReference type="ARBA" id="ARBA00022741"/>
    </source>
</evidence>
<organism evidence="11 12">
    <name type="scientific">Pseudocohnilembus persalinus</name>
    <name type="common">Ciliate</name>
    <dbReference type="NCBI Taxonomy" id="266149"/>
    <lineage>
        <taxon>Eukaryota</taxon>
        <taxon>Sar</taxon>
        <taxon>Alveolata</taxon>
        <taxon>Ciliophora</taxon>
        <taxon>Intramacronucleata</taxon>
        <taxon>Oligohymenophorea</taxon>
        <taxon>Scuticociliatia</taxon>
        <taxon>Philasterida</taxon>
        <taxon>Pseudocohnilembidae</taxon>
        <taxon>Pseudocohnilembus</taxon>
    </lineage>
</organism>
<keyword evidence="12" id="KW-1185">Reference proteome</keyword>
<evidence type="ECO:0000256" key="9">
    <source>
        <dbReference type="SAM" id="MobiDB-lite"/>
    </source>
</evidence>
<dbReference type="InterPro" id="IPR008271">
    <property type="entry name" value="Ser/Thr_kinase_AS"/>
</dbReference>
<feature type="domain" description="Protein kinase" evidence="10">
    <location>
        <begin position="1"/>
        <end position="161"/>
    </location>
</feature>
<evidence type="ECO:0000256" key="1">
    <source>
        <dbReference type="ARBA" id="ARBA00012513"/>
    </source>
</evidence>
<evidence type="ECO:0000313" key="11">
    <source>
        <dbReference type="EMBL" id="KRX08645.1"/>
    </source>
</evidence>
<dbReference type="EMBL" id="LDAU01000060">
    <property type="protein sequence ID" value="KRX08645.1"/>
    <property type="molecule type" value="Genomic_DNA"/>
</dbReference>
<protein>
    <recommendedName>
        <fullName evidence="1">non-specific serine/threonine protein kinase</fullName>
        <ecNumber evidence="1">2.7.11.1</ecNumber>
    </recommendedName>
</protein>
<dbReference type="InterPro" id="IPR000719">
    <property type="entry name" value="Prot_kinase_dom"/>
</dbReference>
<accession>A0A0V0R392</accession>
<comment type="catalytic activity">
    <reaction evidence="8">
        <text>L-seryl-[protein] + ATP = O-phospho-L-seryl-[protein] + ADP + H(+)</text>
        <dbReference type="Rhea" id="RHEA:17989"/>
        <dbReference type="Rhea" id="RHEA-COMP:9863"/>
        <dbReference type="Rhea" id="RHEA-COMP:11604"/>
        <dbReference type="ChEBI" id="CHEBI:15378"/>
        <dbReference type="ChEBI" id="CHEBI:29999"/>
        <dbReference type="ChEBI" id="CHEBI:30616"/>
        <dbReference type="ChEBI" id="CHEBI:83421"/>
        <dbReference type="ChEBI" id="CHEBI:456216"/>
        <dbReference type="EC" id="2.7.11.1"/>
    </reaction>
</comment>
<evidence type="ECO:0000256" key="8">
    <source>
        <dbReference type="ARBA" id="ARBA00048679"/>
    </source>
</evidence>
<evidence type="ECO:0000256" key="3">
    <source>
        <dbReference type="ARBA" id="ARBA00022679"/>
    </source>
</evidence>
<evidence type="ECO:0000313" key="12">
    <source>
        <dbReference type="Proteomes" id="UP000054937"/>
    </source>
</evidence>
<keyword evidence="3" id="KW-0808">Transferase</keyword>
<dbReference type="PROSITE" id="PS50011">
    <property type="entry name" value="PROTEIN_KINASE_DOM"/>
    <property type="match status" value="1"/>
</dbReference>
<feature type="compositionally biased region" description="Low complexity" evidence="9">
    <location>
        <begin position="375"/>
        <end position="402"/>
    </location>
</feature>
<dbReference type="GO" id="GO:0005524">
    <property type="term" value="F:ATP binding"/>
    <property type="evidence" value="ECO:0007669"/>
    <property type="project" value="UniProtKB-KW"/>
</dbReference>
<dbReference type="PROSITE" id="PS00108">
    <property type="entry name" value="PROTEIN_KINASE_ST"/>
    <property type="match status" value="1"/>
</dbReference>
<evidence type="ECO:0000256" key="7">
    <source>
        <dbReference type="ARBA" id="ARBA00047899"/>
    </source>
</evidence>
<feature type="compositionally biased region" description="Low complexity" evidence="9">
    <location>
        <begin position="436"/>
        <end position="445"/>
    </location>
</feature>
<keyword evidence="5 11" id="KW-0418">Kinase</keyword>
<feature type="compositionally biased region" description="Low complexity" evidence="9">
    <location>
        <begin position="357"/>
        <end position="367"/>
    </location>
</feature>
<comment type="catalytic activity">
    <reaction evidence="7">
        <text>L-threonyl-[protein] + ATP = O-phospho-L-threonyl-[protein] + ADP + H(+)</text>
        <dbReference type="Rhea" id="RHEA:46608"/>
        <dbReference type="Rhea" id="RHEA-COMP:11060"/>
        <dbReference type="Rhea" id="RHEA-COMP:11605"/>
        <dbReference type="ChEBI" id="CHEBI:15378"/>
        <dbReference type="ChEBI" id="CHEBI:30013"/>
        <dbReference type="ChEBI" id="CHEBI:30616"/>
        <dbReference type="ChEBI" id="CHEBI:61977"/>
        <dbReference type="ChEBI" id="CHEBI:456216"/>
        <dbReference type="EC" id="2.7.11.1"/>
    </reaction>
</comment>
<feature type="compositionally biased region" description="Polar residues" evidence="9">
    <location>
        <begin position="406"/>
        <end position="435"/>
    </location>
</feature>
<feature type="region of interest" description="Disordered" evidence="9">
    <location>
        <begin position="340"/>
        <end position="445"/>
    </location>
</feature>
<comment type="caution">
    <text evidence="11">The sequence shown here is derived from an EMBL/GenBank/DDBJ whole genome shotgun (WGS) entry which is preliminary data.</text>
</comment>
<keyword evidence="2" id="KW-0723">Serine/threonine-protein kinase</keyword>
<sequence>MRELLEGLNYVHSLGIMHRDLKPQNIMFADTNSTTMNNLKIIDFGLAQFTSAKRYMYVHVGTPGYVAPEILANESESHTYTELCDIFSAGVIFHILLTGKSVFQGNQFNEVLKLNKRAQINLQGKRYEEMNADALNLLIQMLNKNPRLRITAKEALQHPYFMDNKAATLQRTNSFCNFEQNPSENYSPVVDRKKKHSLQFFERYKQQSVELSEEQQKRIIQQLKSPENIKKDQDYQKQMLYKVTKQLVDIFYNAQQQTYNDNYNVFGSTASPLKFLQKSRINSIDSSLNNTSPKRGENQDIFNSSETSMSQYQNSSQKKNQILDTPIKKYSFSNPLEVFKEEDEESRFDENLRESGNIDIQQQNGIQKPKNFECFQNTFTPTTKNKNQNQNSPKDINNNNDDNNNKVSIEKQSQSINEFQNGNYKSHSGTKFDMSQNQQQQIKNQQVNQLIKMHSEEQTPYYQSSPKLEQIQQKYGVQYKRQSQLQQQQQQLFQQQINKHKNENDKNDNQAQCTTMFIQLMFEFSIN</sequence>
<gene>
    <name evidence="11" type="ORF">PPERSA_03516</name>
</gene>
<dbReference type="SUPFAM" id="SSF56112">
    <property type="entry name" value="Protein kinase-like (PK-like)"/>
    <property type="match status" value="1"/>
</dbReference>
<dbReference type="OMA" id="QNIMFAD"/>
<dbReference type="InParanoid" id="A0A0V0R392"/>
<dbReference type="GO" id="GO:0004674">
    <property type="term" value="F:protein serine/threonine kinase activity"/>
    <property type="evidence" value="ECO:0007669"/>
    <property type="project" value="UniProtKB-KW"/>
</dbReference>
<dbReference type="OrthoDB" id="5979581at2759"/>
<reference evidence="11 12" key="1">
    <citation type="journal article" date="2015" name="Sci. Rep.">
        <title>Genome of the facultative scuticociliatosis pathogen Pseudocohnilembus persalinus provides insight into its virulence through horizontal gene transfer.</title>
        <authorList>
            <person name="Xiong J."/>
            <person name="Wang G."/>
            <person name="Cheng J."/>
            <person name="Tian M."/>
            <person name="Pan X."/>
            <person name="Warren A."/>
            <person name="Jiang C."/>
            <person name="Yuan D."/>
            <person name="Miao W."/>
        </authorList>
    </citation>
    <scope>NUCLEOTIDE SEQUENCE [LARGE SCALE GENOMIC DNA]</scope>
    <source>
        <strain evidence="11">36N120E</strain>
    </source>
</reference>
<dbReference type="SMART" id="SM00220">
    <property type="entry name" value="S_TKc"/>
    <property type="match status" value="1"/>
</dbReference>
<dbReference type="PANTHER" id="PTHR43671:SF98">
    <property type="entry name" value="SERINE_THREONINE-PROTEIN KINASE NEK11"/>
    <property type="match status" value="1"/>
</dbReference>
<dbReference type="Pfam" id="PF00069">
    <property type="entry name" value="Pkinase"/>
    <property type="match status" value="1"/>
</dbReference>
<evidence type="ECO:0000259" key="10">
    <source>
        <dbReference type="PROSITE" id="PS50011"/>
    </source>
</evidence>
<dbReference type="AlphaFoldDB" id="A0A0V0R392"/>
<dbReference type="EC" id="2.7.11.1" evidence="1"/>
<keyword evidence="6" id="KW-0067">ATP-binding</keyword>
<keyword evidence="4" id="KW-0547">Nucleotide-binding</keyword>
<evidence type="ECO:0000256" key="6">
    <source>
        <dbReference type="ARBA" id="ARBA00022840"/>
    </source>
</evidence>
<dbReference type="Gene3D" id="1.10.510.10">
    <property type="entry name" value="Transferase(Phosphotransferase) domain 1"/>
    <property type="match status" value="1"/>
</dbReference>
<dbReference type="Proteomes" id="UP000054937">
    <property type="component" value="Unassembled WGS sequence"/>
</dbReference>
<dbReference type="InterPro" id="IPR011009">
    <property type="entry name" value="Kinase-like_dom_sf"/>
</dbReference>
<dbReference type="PANTHER" id="PTHR43671">
    <property type="entry name" value="SERINE/THREONINE-PROTEIN KINASE NEK"/>
    <property type="match status" value="1"/>
</dbReference>
<name>A0A0V0R392_PSEPJ</name>
<proteinExistence type="predicted"/>
<evidence type="ECO:0000256" key="5">
    <source>
        <dbReference type="ARBA" id="ARBA00022777"/>
    </source>
</evidence>
<dbReference type="InterPro" id="IPR050660">
    <property type="entry name" value="NEK_Ser/Thr_kinase"/>
</dbReference>